<reference evidence="2 3" key="1">
    <citation type="submission" date="2019-10" db="EMBL/GenBank/DDBJ databases">
        <title>Streptomyces smaragdinus sp. nov. and Streptomyces fabii sp. nov., isolated from the gut of fungus growing-termite Macrotermes natalensis.</title>
        <authorList>
            <person name="Schwitalla J."/>
            <person name="Benndorf R."/>
            <person name="Martin K."/>
            <person name="De Beer W."/>
            <person name="Kaster A.-K."/>
            <person name="Vollmers J."/>
            <person name="Poulsen M."/>
            <person name="Beemelmanns C."/>
        </authorList>
    </citation>
    <scope>NUCLEOTIDE SEQUENCE [LARGE SCALE GENOMIC DNA]</scope>
    <source>
        <strain evidence="2 3">RB5</strain>
    </source>
</reference>
<evidence type="ECO:0000313" key="2">
    <source>
        <dbReference type="EMBL" id="MQY15430.1"/>
    </source>
</evidence>
<sequence length="632" mass="67646">MTTTPVARPVARTDTRSCVQGGRIRFGLTAGDSGPLTGRVVVTDVVAEVVRATAEIAEATAWELDVPQDWPSSLYRASFHDHRPEVPEAERDAEYEVWFVVRAARPATTSAILVSIPFATWRAYHRAGEPGRSIYYAEQPHRASRVDLTAPGGGPPPERWEEPLLRWLHRTGRPVEYCSGFDLHDGAELLAPYRLLVVNGHDEYWTAGMRDSVEGFVRKGGNLAVFAGNTAWWQIRLEDDGRTMVCHRDAAADPMTAVDPALATVEWSASPVDRPENTMTGVSFRAGAGAWGPGMTVMGEEAYTVRFADHWVFEGTGLSDGDSFARGSLGYETDAAELDWSLGVPRSTGRDGTPRSFTTLATADLRHWRVYGQGGWATMGTHRLGAGTVFNAATICWGRALGDPAVDRVTRNVLDRLSCASPTPRWHTVGPAPGLRALTSCEGLLFAVAADGSTLLYREPSDQNLPWTACPADGPPVELRCLAAPREACHPMPLALLAVTADDRLVHRAPVPGAAPWADAGRVPEGTGALAMCDNTLFAVTPGDDTLHHRPAHPADAPWTVLGPAGKAVSLTVLGARLYGIGPDGVLSRPPVLTGLPFTPVAAFPPATVLASHAGRLLAVTPDGRLISHPAV</sequence>
<dbReference type="Proteomes" id="UP000466345">
    <property type="component" value="Unassembled WGS sequence"/>
</dbReference>
<feature type="domain" description="N,N-dimethylformamidase beta subunit-like C-terminal" evidence="1">
    <location>
        <begin position="59"/>
        <end position="402"/>
    </location>
</feature>
<dbReference type="InterPro" id="IPR046540">
    <property type="entry name" value="DMFA2_C"/>
</dbReference>
<organism evidence="2 3">
    <name type="scientific">Streptomyces smaragdinus</name>
    <dbReference type="NCBI Taxonomy" id="2585196"/>
    <lineage>
        <taxon>Bacteria</taxon>
        <taxon>Bacillati</taxon>
        <taxon>Actinomycetota</taxon>
        <taxon>Actinomycetes</taxon>
        <taxon>Kitasatosporales</taxon>
        <taxon>Streptomycetaceae</taxon>
        <taxon>Streptomyces</taxon>
    </lineage>
</organism>
<gene>
    <name evidence="2" type="ORF">SRB5_56120</name>
</gene>
<evidence type="ECO:0000313" key="3">
    <source>
        <dbReference type="Proteomes" id="UP000466345"/>
    </source>
</evidence>
<name>A0A7K0CPK6_9ACTN</name>
<protein>
    <recommendedName>
        <fullName evidence="1">N,N-dimethylformamidase beta subunit-like C-terminal domain-containing protein</fullName>
    </recommendedName>
</protein>
<keyword evidence="3" id="KW-1185">Reference proteome</keyword>
<dbReference type="AlphaFoldDB" id="A0A7K0CPK6"/>
<dbReference type="EMBL" id="WEGJ01000033">
    <property type="protein sequence ID" value="MQY15430.1"/>
    <property type="molecule type" value="Genomic_DNA"/>
</dbReference>
<proteinExistence type="predicted"/>
<evidence type="ECO:0000259" key="1">
    <source>
        <dbReference type="Pfam" id="PF20254"/>
    </source>
</evidence>
<accession>A0A7K0CPK6</accession>
<comment type="caution">
    <text evidence="2">The sequence shown here is derived from an EMBL/GenBank/DDBJ whole genome shotgun (WGS) entry which is preliminary data.</text>
</comment>
<dbReference type="Pfam" id="PF20254">
    <property type="entry name" value="DMFA2_C"/>
    <property type="match status" value="1"/>
</dbReference>